<proteinExistence type="predicted"/>
<protein>
    <submittedName>
        <fullName evidence="1">CLUMA_CG005599, isoform A</fullName>
    </submittedName>
</protein>
<name>A0A1J1HVJ8_9DIPT</name>
<evidence type="ECO:0000313" key="2">
    <source>
        <dbReference type="Proteomes" id="UP000183832"/>
    </source>
</evidence>
<dbReference type="AlphaFoldDB" id="A0A1J1HVJ8"/>
<gene>
    <name evidence="1" type="ORF">CLUMA_CG005599</name>
</gene>
<sequence length="116" mass="13672">MSLQIASPTTSTVEVFNDIQLKKALLGMHDDVVNSLGWHSNTNKQEIKFSFRVAFTFEVDIEYCSLNGERKEIFKLKFMLPVTVHDDSIHMLFKWHYESQNDQKENLKEHQLFCFN</sequence>
<accession>A0A1J1HVJ8</accession>
<evidence type="ECO:0000313" key="1">
    <source>
        <dbReference type="EMBL" id="CRK92019.1"/>
    </source>
</evidence>
<organism evidence="1 2">
    <name type="scientific">Clunio marinus</name>
    <dbReference type="NCBI Taxonomy" id="568069"/>
    <lineage>
        <taxon>Eukaryota</taxon>
        <taxon>Metazoa</taxon>
        <taxon>Ecdysozoa</taxon>
        <taxon>Arthropoda</taxon>
        <taxon>Hexapoda</taxon>
        <taxon>Insecta</taxon>
        <taxon>Pterygota</taxon>
        <taxon>Neoptera</taxon>
        <taxon>Endopterygota</taxon>
        <taxon>Diptera</taxon>
        <taxon>Nematocera</taxon>
        <taxon>Chironomoidea</taxon>
        <taxon>Chironomidae</taxon>
        <taxon>Clunio</taxon>
    </lineage>
</organism>
<dbReference type="Proteomes" id="UP000183832">
    <property type="component" value="Unassembled WGS sequence"/>
</dbReference>
<keyword evidence="2" id="KW-1185">Reference proteome</keyword>
<reference evidence="1 2" key="1">
    <citation type="submission" date="2015-04" db="EMBL/GenBank/DDBJ databases">
        <authorList>
            <person name="Syromyatnikov M.Y."/>
            <person name="Popov V.N."/>
        </authorList>
    </citation>
    <scope>NUCLEOTIDE SEQUENCE [LARGE SCALE GENOMIC DNA]</scope>
</reference>
<dbReference type="EMBL" id="CVRI01000021">
    <property type="protein sequence ID" value="CRK92019.1"/>
    <property type="molecule type" value="Genomic_DNA"/>
</dbReference>